<dbReference type="AlphaFoldDB" id="A0A2S7UWI7"/>
<dbReference type="OrthoDB" id="8565179at2"/>
<organism evidence="1 2">
    <name type="scientific">Psychrosphaera saromensis</name>
    <dbReference type="NCBI Taxonomy" id="716813"/>
    <lineage>
        <taxon>Bacteria</taxon>
        <taxon>Pseudomonadati</taxon>
        <taxon>Pseudomonadota</taxon>
        <taxon>Gammaproteobacteria</taxon>
        <taxon>Alteromonadales</taxon>
        <taxon>Pseudoalteromonadaceae</taxon>
        <taxon>Psychrosphaera</taxon>
    </lineage>
</organism>
<evidence type="ECO:0008006" key="3">
    <source>
        <dbReference type="Google" id="ProtNLM"/>
    </source>
</evidence>
<sequence length="211" mass="23803">MITEQGRVLELLLSGQFVCTTIDEDAFRYLQSSANRELVEQQLNVLNRHLSSAADGEVYFCSYSSIGEAERKVLATHFNDVSSHLLPLIEWLLLVQEAMGTDVPLTQGALIRLQEVQTVVEDTPAYAEQLGKISRYSMFGSKANELDSQLKLIFKRLVELGYLVRPNMDKQIYCATGKIDYLFDVLKFVDETENLSLSERAEDSISQPSLL</sequence>
<protein>
    <recommendedName>
        <fullName evidence="3">DUF4194 domain-containing protein</fullName>
    </recommendedName>
</protein>
<comment type="caution">
    <text evidence="1">The sequence shown here is derived from an EMBL/GenBank/DDBJ whole genome shotgun (WGS) entry which is preliminary data.</text>
</comment>
<proteinExistence type="predicted"/>
<reference evidence="1 2" key="1">
    <citation type="submission" date="2016-12" db="EMBL/GenBank/DDBJ databases">
        <title>Diversity of luminous bacteria.</title>
        <authorList>
            <person name="Yoshizawa S."/>
            <person name="Kogure K."/>
        </authorList>
    </citation>
    <scope>NUCLEOTIDE SEQUENCE [LARGE SCALE GENOMIC DNA]</scope>
    <source>
        <strain evidence="1 2">SA4-48</strain>
    </source>
</reference>
<accession>A0A2S7UWI7</accession>
<name>A0A2S7UWI7_9GAMM</name>
<evidence type="ECO:0000313" key="2">
    <source>
        <dbReference type="Proteomes" id="UP000239007"/>
    </source>
</evidence>
<dbReference type="EMBL" id="MSCH01000003">
    <property type="protein sequence ID" value="PQJ54108.1"/>
    <property type="molecule type" value="Genomic_DNA"/>
</dbReference>
<dbReference type="Proteomes" id="UP000239007">
    <property type="component" value="Unassembled WGS sequence"/>
</dbReference>
<keyword evidence="2" id="KW-1185">Reference proteome</keyword>
<dbReference type="RefSeq" id="WP_105052620.1">
    <property type="nucleotide sequence ID" value="NZ_BMYG01000007.1"/>
</dbReference>
<gene>
    <name evidence="1" type="ORF">BTO11_10895</name>
</gene>
<evidence type="ECO:0000313" key="1">
    <source>
        <dbReference type="EMBL" id="PQJ54108.1"/>
    </source>
</evidence>